<dbReference type="AlphaFoldDB" id="A0A9K3PBT1"/>
<name>A0A9K3PBT1_9STRA</name>
<evidence type="ECO:0000256" key="4">
    <source>
        <dbReference type="ARBA" id="ARBA00022475"/>
    </source>
</evidence>
<protein>
    <submittedName>
        <fullName evidence="10">CobD/Cbib domain containing protein</fullName>
    </submittedName>
</protein>
<organism evidence="10 11">
    <name type="scientific">Nitzschia inconspicua</name>
    <dbReference type="NCBI Taxonomy" id="303405"/>
    <lineage>
        <taxon>Eukaryota</taxon>
        <taxon>Sar</taxon>
        <taxon>Stramenopiles</taxon>
        <taxon>Ochrophyta</taxon>
        <taxon>Bacillariophyta</taxon>
        <taxon>Bacillariophyceae</taxon>
        <taxon>Bacillariophycidae</taxon>
        <taxon>Bacillariales</taxon>
        <taxon>Bacillariaceae</taxon>
        <taxon>Nitzschia</taxon>
    </lineage>
</organism>
<dbReference type="HAMAP" id="MF_00024">
    <property type="entry name" value="CobD_CbiB"/>
    <property type="match status" value="1"/>
</dbReference>
<keyword evidence="11" id="KW-1185">Reference proteome</keyword>
<evidence type="ECO:0000256" key="7">
    <source>
        <dbReference type="ARBA" id="ARBA00022989"/>
    </source>
</evidence>
<dbReference type="PANTHER" id="PTHR34308:SF1">
    <property type="entry name" value="COBALAMIN BIOSYNTHESIS PROTEIN CBIB"/>
    <property type="match status" value="1"/>
</dbReference>
<dbReference type="InterPro" id="IPR002808">
    <property type="entry name" value="AdoCbi_amidolase"/>
</dbReference>
<evidence type="ECO:0000256" key="5">
    <source>
        <dbReference type="ARBA" id="ARBA00022573"/>
    </source>
</evidence>
<gene>
    <name evidence="10" type="ORF">IV203_006969</name>
</gene>
<dbReference type="InterPro" id="IPR004485">
    <property type="entry name" value="Cobalamin_biosynth_CobD/CbiB"/>
</dbReference>
<evidence type="ECO:0000313" key="11">
    <source>
        <dbReference type="Proteomes" id="UP000693970"/>
    </source>
</evidence>
<proteinExistence type="inferred from homology"/>
<sequence>MATSPSTPTLGNDDQWELLANEDRVLLRTRQRPKSAPADGKEVPSAWTILSNAVLHGGKRTVYLNDDDGDRPCVGTIGMRDISATQLQILNHKVPSSYDGISPSPQNLLAASMRREQVSRSEIKSEDSEDPFTVGLMTAASMNTLRVSSYSAILPADNDEFLTVVVDAIVTAGISNARAAGANADVFQFEDGSNDKIVSQRGESISSPSPQPPGTINTIILTNACLDEDTALVEAYSVAVEAKCRVMAELGINCGKNPNQIATGTGTDSAVLICSSGRNGHTPLIQLSYAGKHTLLGELIGQAVYQATFQAVTSNLDHTNQRYPKIVLSSVGWYRLHQWFRRLLCAVKEGHRPLVPSHPMEPVPWPNEINIVVGLVGLVLSYVVHRVLEDKIETSPHSWTLPRPYVSILLAVWTADRFLGAIFMPLVIHPVVLVGKWITWLLFWIPESCFDAKHPIRGFFTGCLLFLATIMLSITLASGFIVIFPTVLGHLARQMRVQGDEGTCSDGRFVTMAVLPSEMEDFSSWFLQVFLVRGSLSLQLLCSIALQMAHFLERGQLQSARLQLSWLCSRDPSSLRSDELAGATIESMAENLSDSLTSPLFYYVIFGPVGAFAFRVANTLDSRVGYRGRMEWVGKCSARVDDVLNLIPARMTAVALIVTASVWNLVGGEKYASSLEGIRIGWRDAGRCESPNAGWPMATMAGLLMVRLEKRDCYILNGPPYQSPLSTVANGTDVGRPSPNHTDIRRGFMLTETAGCMLFGVAMVATWFCF</sequence>
<comment type="subcellular location">
    <subcellularLocation>
        <location evidence="1">Cell membrane</location>
        <topology evidence="1">Multi-pass membrane protein</topology>
    </subcellularLocation>
</comment>
<dbReference type="GO" id="GO:0005886">
    <property type="term" value="C:plasma membrane"/>
    <property type="evidence" value="ECO:0007669"/>
    <property type="project" value="UniProtKB-SubCell"/>
</dbReference>
<dbReference type="Pfam" id="PF03186">
    <property type="entry name" value="CobD_Cbib"/>
    <property type="match status" value="1"/>
</dbReference>
<keyword evidence="7 9" id="KW-1133">Transmembrane helix</keyword>
<comment type="caution">
    <text evidence="10">The sequence shown here is derived from an EMBL/GenBank/DDBJ whole genome shotgun (WGS) entry which is preliminary data.</text>
</comment>
<dbReference type="Pfam" id="PF01955">
    <property type="entry name" value="CbiZ"/>
    <property type="match status" value="1"/>
</dbReference>
<reference evidence="10" key="1">
    <citation type="journal article" date="2021" name="Sci. Rep.">
        <title>Diploid genomic architecture of Nitzschia inconspicua, an elite biomass production diatom.</title>
        <authorList>
            <person name="Oliver A."/>
            <person name="Podell S."/>
            <person name="Pinowska A."/>
            <person name="Traller J.C."/>
            <person name="Smith S.R."/>
            <person name="McClure R."/>
            <person name="Beliaev A."/>
            <person name="Bohutskyi P."/>
            <person name="Hill E.A."/>
            <person name="Rabines A."/>
            <person name="Zheng H."/>
            <person name="Allen L.Z."/>
            <person name="Kuo A."/>
            <person name="Grigoriev I.V."/>
            <person name="Allen A.E."/>
            <person name="Hazlebeck D."/>
            <person name="Allen E.E."/>
        </authorList>
    </citation>
    <scope>NUCLEOTIDE SEQUENCE</scope>
    <source>
        <strain evidence="10">Hildebrandi</strain>
    </source>
</reference>
<evidence type="ECO:0000256" key="3">
    <source>
        <dbReference type="ARBA" id="ARBA00006263"/>
    </source>
</evidence>
<keyword evidence="8 9" id="KW-0472">Membrane</keyword>
<dbReference type="PANTHER" id="PTHR34308">
    <property type="entry name" value="COBALAMIN BIOSYNTHESIS PROTEIN CBIB"/>
    <property type="match status" value="1"/>
</dbReference>
<dbReference type="Proteomes" id="UP000693970">
    <property type="component" value="Unassembled WGS sequence"/>
</dbReference>
<keyword evidence="4" id="KW-1003">Cell membrane</keyword>
<feature type="transmembrane region" description="Helical" evidence="9">
    <location>
        <begin position="465"/>
        <end position="488"/>
    </location>
</feature>
<comment type="similarity">
    <text evidence="3">Belongs to the CobD/CbiB family.</text>
</comment>
<dbReference type="OrthoDB" id="44032at2759"/>
<feature type="transmembrane region" description="Helical" evidence="9">
    <location>
        <begin position="418"/>
        <end position="445"/>
    </location>
</feature>
<dbReference type="EMBL" id="JAGRRH010000025">
    <property type="protein sequence ID" value="KAG7341877.1"/>
    <property type="molecule type" value="Genomic_DNA"/>
</dbReference>
<evidence type="ECO:0000256" key="8">
    <source>
        <dbReference type="ARBA" id="ARBA00023136"/>
    </source>
</evidence>
<accession>A0A9K3PBT1</accession>
<dbReference type="GO" id="GO:0048472">
    <property type="term" value="F:threonine-phosphate decarboxylase activity"/>
    <property type="evidence" value="ECO:0007669"/>
    <property type="project" value="InterPro"/>
</dbReference>
<evidence type="ECO:0000256" key="9">
    <source>
        <dbReference type="SAM" id="Phobius"/>
    </source>
</evidence>
<evidence type="ECO:0000256" key="6">
    <source>
        <dbReference type="ARBA" id="ARBA00022692"/>
    </source>
</evidence>
<evidence type="ECO:0000256" key="1">
    <source>
        <dbReference type="ARBA" id="ARBA00004651"/>
    </source>
</evidence>
<comment type="pathway">
    <text evidence="2">Cofactor biosynthesis; adenosylcobalamin biosynthesis.</text>
</comment>
<keyword evidence="5" id="KW-0169">Cobalamin biosynthesis</keyword>
<evidence type="ECO:0000313" key="10">
    <source>
        <dbReference type="EMBL" id="KAG7341877.1"/>
    </source>
</evidence>
<reference evidence="10" key="2">
    <citation type="submission" date="2021-04" db="EMBL/GenBank/DDBJ databases">
        <authorList>
            <person name="Podell S."/>
        </authorList>
    </citation>
    <scope>NUCLEOTIDE SEQUENCE</scope>
    <source>
        <strain evidence="10">Hildebrandi</strain>
    </source>
</reference>
<keyword evidence="6 9" id="KW-0812">Transmembrane</keyword>
<evidence type="ECO:0000256" key="2">
    <source>
        <dbReference type="ARBA" id="ARBA00004953"/>
    </source>
</evidence>